<dbReference type="AlphaFoldDB" id="A0A2H9T8K0"/>
<gene>
    <name evidence="1" type="ORF">CI610_01440</name>
</gene>
<accession>A0A2H9T8K0</accession>
<evidence type="ECO:0000313" key="1">
    <source>
        <dbReference type="EMBL" id="PJE79570.1"/>
    </source>
</evidence>
<proteinExistence type="predicted"/>
<name>A0A2H9T8K0_9ZZZZ</name>
<comment type="caution">
    <text evidence="1">The sequence shown here is derived from an EMBL/GenBank/DDBJ whole genome shotgun (WGS) entry which is preliminary data.</text>
</comment>
<sequence length="223" mass="26322">MLNTLNEPALSPFVISNMYQLMTYLNGLAHRERAWELTGNLLDFVMDTEMYPPPMYEFPTDNSLPEMEPESLPAFGKIKEAKTKEKFLYYLTEHYVPLNIRLCLLEHTRGKANPIINKPFWNSPPKGVTDAQIIEYMSRKIDKNKRFFLRVLGASDQDIILYDRKFPKPEETRKYITYAMRHIREGYESCTPGYFRQQVIRACKDVSIERFDLANNIERNEFD</sequence>
<reference evidence="1" key="1">
    <citation type="journal article" date="2017" name="Appl. Environ. Microbiol.">
        <title>Molecular characterization of an Endozoicomonas-like organism causing infection in king scallop Pecten maximus L.</title>
        <authorList>
            <person name="Cano I."/>
            <person name="van Aerle R."/>
            <person name="Ross S."/>
            <person name="Verner-Jeffreys D.W."/>
            <person name="Paley R.K."/>
            <person name="Rimmer G."/>
            <person name="Ryder D."/>
            <person name="Hooper P."/>
            <person name="Stone D."/>
            <person name="Feist S.W."/>
        </authorList>
    </citation>
    <scope>NUCLEOTIDE SEQUENCE</scope>
</reference>
<protein>
    <submittedName>
        <fullName evidence="1">Uncharacterized protein</fullName>
    </submittedName>
</protein>
<organism evidence="1">
    <name type="scientific">invertebrate metagenome</name>
    <dbReference type="NCBI Taxonomy" id="1711999"/>
    <lineage>
        <taxon>unclassified sequences</taxon>
        <taxon>metagenomes</taxon>
        <taxon>organismal metagenomes</taxon>
    </lineage>
</organism>
<dbReference type="EMBL" id="NSIT01000060">
    <property type="protein sequence ID" value="PJE79570.1"/>
    <property type="molecule type" value="Genomic_DNA"/>
</dbReference>